<dbReference type="HAMAP" id="MF_00227">
    <property type="entry name" value="RNase_P"/>
    <property type="match status" value="1"/>
</dbReference>
<evidence type="ECO:0000313" key="8">
    <source>
        <dbReference type="EMBL" id="SPS04573.1"/>
    </source>
</evidence>
<dbReference type="EC" id="3.1.26.5" evidence="6 7"/>
<keyword evidence="5 6" id="KW-0694">RNA-binding</keyword>
<comment type="function">
    <text evidence="6">RNaseP catalyzes the removal of the 5'-leader sequence from pre-tRNA to produce the mature 5'-terminus. It can also cleave other RNA substrates such as 4.5S RNA. The protein component plays an auxiliary but essential role in vivo by binding to the 5'-leader sequence and broadening the substrate specificity of the ribozyme.</text>
</comment>
<evidence type="ECO:0000256" key="2">
    <source>
        <dbReference type="ARBA" id="ARBA00022722"/>
    </source>
</evidence>
<evidence type="ECO:0000256" key="6">
    <source>
        <dbReference type="HAMAP-Rule" id="MF_00227"/>
    </source>
</evidence>
<evidence type="ECO:0000256" key="4">
    <source>
        <dbReference type="ARBA" id="ARBA00022801"/>
    </source>
</evidence>
<dbReference type="InterPro" id="IPR014721">
    <property type="entry name" value="Ribsml_uS5_D2-typ_fold_subgr"/>
</dbReference>
<dbReference type="Gene3D" id="3.30.230.10">
    <property type="match status" value="1"/>
</dbReference>
<dbReference type="AlphaFoldDB" id="A0A2X0QRB9"/>
<dbReference type="GO" id="GO:0042781">
    <property type="term" value="F:3'-tRNA processing endoribonuclease activity"/>
    <property type="evidence" value="ECO:0007669"/>
    <property type="project" value="TreeGrafter"/>
</dbReference>
<comment type="catalytic activity">
    <reaction evidence="6">
        <text>Endonucleolytic cleavage of RNA, removing 5'-extranucleotides from tRNA precursor.</text>
        <dbReference type="EC" id="3.1.26.5"/>
    </reaction>
</comment>
<organism evidence="8">
    <name type="scientific">Candidatus Nitrotoga fabula</name>
    <dbReference type="NCBI Taxonomy" id="2182327"/>
    <lineage>
        <taxon>Bacteria</taxon>
        <taxon>Pseudomonadati</taxon>
        <taxon>Pseudomonadota</taxon>
        <taxon>Betaproteobacteria</taxon>
        <taxon>Nitrosomonadales</taxon>
        <taxon>Gallionellaceae</taxon>
        <taxon>Candidatus Nitrotoga</taxon>
    </lineage>
</organism>
<reference evidence="8" key="1">
    <citation type="submission" date="2018-05" db="EMBL/GenBank/DDBJ databases">
        <authorList>
            <person name="Lanie J.A."/>
            <person name="Ng W.-L."/>
            <person name="Kazmierczak K.M."/>
            <person name="Andrzejewski T.M."/>
            <person name="Davidsen T.M."/>
            <person name="Wayne K.J."/>
            <person name="Tettelin H."/>
            <person name="Glass J.I."/>
            <person name="Rusch D."/>
            <person name="Podicherti R."/>
            <person name="Tsui H.-C.T."/>
            <person name="Winkler M.E."/>
        </authorList>
    </citation>
    <scope>NUCLEOTIDE SEQUENCE</scope>
    <source>
        <strain evidence="8">KNB</strain>
    </source>
</reference>
<comment type="similarity">
    <text evidence="6">Belongs to the RnpA family.</text>
</comment>
<comment type="subunit">
    <text evidence="6">Consists of a catalytic RNA component (M1 or rnpB) and a protein subunit.</text>
</comment>
<dbReference type="GO" id="GO:0001682">
    <property type="term" value="P:tRNA 5'-leader removal"/>
    <property type="evidence" value="ECO:0007669"/>
    <property type="project" value="UniProtKB-UniRule"/>
</dbReference>
<dbReference type="GO" id="GO:0030677">
    <property type="term" value="C:ribonuclease P complex"/>
    <property type="evidence" value="ECO:0007669"/>
    <property type="project" value="TreeGrafter"/>
</dbReference>
<dbReference type="PANTHER" id="PTHR33992">
    <property type="entry name" value="RIBONUCLEASE P PROTEIN COMPONENT"/>
    <property type="match status" value="1"/>
</dbReference>
<dbReference type="NCBIfam" id="TIGR00188">
    <property type="entry name" value="rnpA"/>
    <property type="match status" value="1"/>
</dbReference>
<evidence type="ECO:0000256" key="3">
    <source>
        <dbReference type="ARBA" id="ARBA00022759"/>
    </source>
</evidence>
<keyword evidence="1 6" id="KW-0819">tRNA processing</keyword>
<protein>
    <recommendedName>
        <fullName evidence="6 7">Ribonuclease P protein component</fullName>
        <shortName evidence="6">RNase P protein</shortName>
        <shortName evidence="6">RNaseP protein</shortName>
        <ecNumber evidence="6 7">3.1.26.5</ecNumber>
    </recommendedName>
    <alternativeName>
        <fullName evidence="6">Protein C5</fullName>
    </alternativeName>
</protein>
<dbReference type="GO" id="GO:0000049">
    <property type="term" value="F:tRNA binding"/>
    <property type="evidence" value="ECO:0007669"/>
    <property type="project" value="UniProtKB-UniRule"/>
</dbReference>
<keyword evidence="4 6" id="KW-0378">Hydrolase</keyword>
<sequence length="119" mass="13946">MCVLPFDARETFPACRRLRQRTEFELALRADCFSNKWFSVYIRKNESGYSRLGIIVSKRSMPKAVSRNFAKRLIRNIFRIHFSAEAPVDLVVRARRQFDSENSAEGRKALIELFQSVRT</sequence>
<dbReference type="PANTHER" id="PTHR33992:SF1">
    <property type="entry name" value="RIBONUCLEASE P PROTEIN COMPONENT"/>
    <property type="match status" value="1"/>
</dbReference>
<dbReference type="GO" id="GO:0004526">
    <property type="term" value="F:ribonuclease P activity"/>
    <property type="evidence" value="ECO:0007669"/>
    <property type="project" value="UniProtKB-UniRule"/>
</dbReference>
<evidence type="ECO:0000256" key="5">
    <source>
        <dbReference type="ARBA" id="ARBA00022884"/>
    </source>
</evidence>
<dbReference type="InterPro" id="IPR020568">
    <property type="entry name" value="Ribosomal_Su5_D2-typ_SF"/>
</dbReference>
<dbReference type="Pfam" id="PF00825">
    <property type="entry name" value="Ribonuclease_P"/>
    <property type="match status" value="1"/>
</dbReference>
<evidence type="ECO:0000256" key="1">
    <source>
        <dbReference type="ARBA" id="ARBA00022694"/>
    </source>
</evidence>
<gene>
    <name evidence="6 8" type="primary">rnpA</name>
    <name evidence="8" type="ORF">NITFAB_0162</name>
</gene>
<dbReference type="InterPro" id="IPR000100">
    <property type="entry name" value="RNase_P"/>
</dbReference>
<accession>A0A2X0QRB9</accession>
<name>A0A2X0QRB9_9PROT</name>
<evidence type="ECO:0000256" key="7">
    <source>
        <dbReference type="NCBIfam" id="TIGR00188"/>
    </source>
</evidence>
<dbReference type="EMBL" id="LS423452">
    <property type="protein sequence ID" value="SPS04573.1"/>
    <property type="molecule type" value="Genomic_DNA"/>
</dbReference>
<keyword evidence="2 6" id="KW-0540">Nuclease</keyword>
<dbReference type="SUPFAM" id="SSF54211">
    <property type="entry name" value="Ribosomal protein S5 domain 2-like"/>
    <property type="match status" value="1"/>
</dbReference>
<proteinExistence type="inferred from homology"/>
<keyword evidence="3 6" id="KW-0255">Endonuclease</keyword>